<dbReference type="PROSITE" id="PS00380">
    <property type="entry name" value="RHODANESE_1"/>
    <property type="match status" value="1"/>
</dbReference>
<evidence type="ECO:0000313" key="2">
    <source>
        <dbReference type="EMBL" id="HEG91311.1"/>
    </source>
</evidence>
<dbReference type="InterPro" id="IPR036873">
    <property type="entry name" value="Rhodanese-like_dom_sf"/>
</dbReference>
<dbReference type="AlphaFoldDB" id="A0A831TG27"/>
<protein>
    <submittedName>
        <fullName evidence="2">Rhodanese-like domain-containing protein</fullName>
    </submittedName>
</protein>
<comment type="caution">
    <text evidence="2">The sequence shown here is derived from an EMBL/GenBank/DDBJ whole genome shotgun (WGS) entry which is preliminary data.</text>
</comment>
<proteinExistence type="predicted"/>
<dbReference type="SUPFAM" id="SSF52821">
    <property type="entry name" value="Rhodanese/Cell cycle control phosphatase"/>
    <property type="match status" value="1"/>
</dbReference>
<organism evidence="2">
    <name type="scientific">Thermorudis peleae</name>
    <dbReference type="NCBI Taxonomy" id="1382356"/>
    <lineage>
        <taxon>Bacteria</taxon>
        <taxon>Pseudomonadati</taxon>
        <taxon>Thermomicrobiota</taxon>
        <taxon>Thermomicrobia</taxon>
        <taxon>Thermomicrobia incertae sedis</taxon>
        <taxon>Thermorudis</taxon>
    </lineage>
</organism>
<reference evidence="2" key="1">
    <citation type="journal article" date="2020" name="mSystems">
        <title>Genome- and Community-Level Interaction Insights into Carbon Utilization and Element Cycling Functions of Hydrothermarchaeota in Hydrothermal Sediment.</title>
        <authorList>
            <person name="Zhou Z."/>
            <person name="Liu Y."/>
            <person name="Xu W."/>
            <person name="Pan J."/>
            <person name="Luo Z.H."/>
            <person name="Li M."/>
        </authorList>
    </citation>
    <scope>NUCLEOTIDE SEQUENCE [LARGE SCALE GENOMIC DNA]</scope>
    <source>
        <strain evidence="2">SpSt-210</strain>
    </source>
</reference>
<dbReference type="Gene3D" id="3.40.250.10">
    <property type="entry name" value="Rhodanese-like domain"/>
    <property type="match status" value="1"/>
</dbReference>
<evidence type="ECO:0000259" key="1">
    <source>
        <dbReference type="PROSITE" id="PS50206"/>
    </source>
</evidence>
<dbReference type="InterPro" id="IPR001763">
    <property type="entry name" value="Rhodanese-like_dom"/>
</dbReference>
<sequence length="67" mass="7605">MPTIADRDEVQRLLQRGAQLVDVLPEREYAESHLPGAINLPLKKLDRAAAARLDRDRAVIVYCHDLQ</sequence>
<gene>
    <name evidence="2" type="ORF">ENP34_07705</name>
</gene>
<dbReference type="CDD" id="cd00158">
    <property type="entry name" value="RHOD"/>
    <property type="match status" value="1"/>
</dbReference>
<accession>A0A831TG27</accession>
<dbReference type="InterPro" id="IPR001307">
    <property type="entry name" value="Thiosulphate_STrfase_CS"/>
</dbReference>
<dbReference type="PROSITE" id="PS50206">
    <property type="entry name" value="RHODANESE_3"/>
    <property type="match status" value="1"/>
</dbReference>
<feature type="domain" description="Rhodanese" evidence="1">
    <location>
        <begin position="14"/>
        <end position="64"/>
    </location>
</feature>
<dbReference type="EMBL" id="DSIY01000188">
    <property type="protein sequence ID" value="HEG91311.1"/>
    <property type="molecule type" value="Genomic_DNA"/>
</dbReference>
<dbReference type="GO" id="GO:0004792">
    <property type="term" value="F:thiosulfate-cyanide sulfurtransferase activity"/>
    <property type="evidence" value="ECO:0007669"/>
    <property type="project" value="InterPro"/>
</dbReference>
<dbReference type="Pfam" id="PF00581">
    <property type="entry name" value="Rhodanese"/>
    <property type="match status" value="1"/>
</dbReference>
<name>A0A831TG27_9BACT</name>